<keyword evidence="5" id="KW-1185">Reference proteome</keyword>
<accession>A0ABX0ZKW1</accession>
<evidence type="ECO:0000259" key="3">
    <source>
        <dbReference type="Pfam" id="PF00496"/>
    </source>
</evidence>
<feature type="region of interest" description="Disordered" evidence="1">
    <location>
        <begin position="24"/>
        <end position="47"/>
    </location>
</feature>
<dbReference type="EMBL" id="JAATEJ010000002">
    <property type="protein sequence ID" value="NJP42494.1"/>
    <property type="molecule type" value="Genomic_DNA"/>
</dbReference>
<evidence type="ECO:0000256" key="1">
    <source>
        <dbReference type="SAM" id="MobiDB-lite"/>
    </source>
</evidence>
<evidence type="ECO:0000313" key="4">
    <source>
        <dbReference type="EMBL" id="NJP42494.1"/>
    </source>
</evidence>
<feature type="compositionally biased region" description="Low complexity" evidence="1">
    <location>
        <begin position="37"/>
        <end position="46"/>
    </location>
</feature>
<evidence type="ECO:0000256" key="2">
    <source>
        <dbReference type="SAM" id="SignalP"/>
    </source>
</evidence>
<dbReference type="PANTHER" id="PTHR30290">
    <property type="entry name" value="PERIPLASMIC BINDING COMPONENT OF ABC TRANSPORTER"/>
    <property type="match status" value="1"/>
</dbReference>
<keyword evidence="2" id="KW-0732">Signal</keyword>
<dbReference type="Gene3D" id="3.40.190.10">
    <property type="entry name" value="Periplasmic binding protein-like II"/>
    <property type="match status" value="1"/>
</dbReference>
<proteinExistence type="predicted"/>
<dbReference type="Pfam" id="PF00496">
    <property type="entry name" value="SBP_bac_5"/>
    <property type="match status" value="1"/>
</dbReference>
<reference evidence="4 5" key="1">
    <citation type="submission" date="2020-03" db="EMBL/GenBank/DDBJ databases">
        <title>WGS of actinomycetes isolated from Thailand.</title>
        <authorList>
            <person name="Thawai C."/>
        </authorList>
    </citation>
    <scope>NUCLEOTIDE SEQUENCE [LARGE SCALE GENOMIC DNA]</scope>
    <source>
        <strain evidence="4 5">PRB2-1</strain>
    </source>
</reference>
<dbReference type="SUPFAM" id="SSF53850">
    <property type="entry name" value="Periplasmic binding protein-like II"/>
    <property type="match status" value="1"/>
</dbReference>
<dbReference type="Gene3D" id="3.90.76.10">
    <property type="entry name" value="Dipeptide-binding Protein, Domain 1"/>
    <property type="match status" value="1"/>
</dbReference>
<dbReference type="Gene3D" id="3.10.105.10">
    <property type="entry name" value="Dipeptide-binding Protein, Domain 3"/>
    <property type="match status" value="1"/>
</dbReference>
<sequence length="555" mass="59999">MRGAKSAKWVVGAAVIALAATACSSSDDSGDKDKGSSTKASSSSDGIVRAWWGDPQNPLEPANTNEVQGGKVLDMIFMNLKEYDPKTGKAMLEAADSITTTDQQNFTIKVKPDLKFSDGTPVTAKSFVDAWNYGALVTNKQLNAYFFADIDGYDAVHPSDDENAKPTAQTMSGLKVVDDHTFTVKLKQKFSTWPDRLGYKAFAPLPTEFFTNHAAYLAKPIGDGPYMVESYTKGTSMKLVPNPNYTGPSKPKNKGVLLKVYTSDETAYADLQSGNLDVLDTIPPADLPHVKDDLDGRYLNQPAGIIQTFSFPMYEKAWSKPGMEKVRLGISMAIDRKTITDKIFQGTRTPATDLTSPVLGAAGGFSTTLAGDAVTYDPIKAKQLIQEGGGLPGGHMTIGYNADSPHKDWVDAVCNSINNALGDNKACVGAPTGTFADFRNQITKQQMKQPFRSGWQMDYPLIDDFITPLYATGGSSNDSKYSNPQVDSLINQANAEGDTAKSVALYQQAEKLILNDMPIVPLWYQNGEAGWSARVSNVTENAFSVPVFTDITVNG</sequence>
<dbReference type="RefSeq" id="WP_167981369.1">
    <property type="nucleotide sequence ID" value="NZ_JAATEJ010000002.1"/>
</dbReference>
<dbReference type="PIRSF" id="PIRSF002741">
    <property type="entry name" value="MppA"/>
    <property type="match status" value="1"/>
</dbReference>
<evidence type="ECO:0000313" key="5">
    <source>
        <dbReference type="Proteomes" id="UP000734511"/>
    </source>
</evidence>
<protein>
    <submittedName>
        <fullName evidence="4">ABC transporter substrate-binding protein</fullName>
    </submittedName>
</protein>
<organism evidence="4 5">
    <name type="scientific">Actinacidiphila epipremni</name>
    <dbReference type="NCBI Taxonomy" id="2053013"/>
    <lineage>
        <taxon>Bacteria</taxon>
        <taxon>Bacillati</taxon>
        <taxon>Actinomycetota</taxon>
        <taxon>Actinomycetes</taxon>
        <taxon>Kitasatosporales</taxon>
        <taxon>Streptomycetaceae</taxon>
        <taxon>Actinacidiphila</taxon>
    </lineage>
</organism>
<gene>
    <name evidence="4" type="ORF">HCN08_03555</name>
</gene>
<dbReference type="CDD" id="cd00995">
    <property type="entry name" value="PBP2_NikA_DppA_OppA_like"/>
    <property type="match status" value="1"/>
</dbReference>
<dbReference type="InterPro" id="IPR030678">
    <property type="entry name" value="Peptide/Ni-bd"/>
</dbReference>
<dbReference type="InterPro" id="IPR000914">
    <property type="entry name" value="SBP_5_dom"/>
</dbReference>
<dbReference type="PROSITE" id="PS51257">
    <property type="entry name" value="PROKAR_LIPOPROTEIN"/>
    <property type="match status" value="1"/>
</dbReference>
<comment type="caution">
    <text evidence="4">The sequence shown here is derived from an EMBL/GenBank/DDBJ whole genome shotgun (WGS) entry which is preliminary data.</text>
</comment>
<feature type="domain" description="Solute-binding protein family 5" evidence="3">
    <location>
        <begin position="95"/>
        <end position="476"/>
    </location>
</feature>
<dbReference type="PANTHER" id="PTHR30290:SF83">
    <property type="entry name" value="ABC TRANSPORTER SUBSTRATE-BINDING PROTEIN"/>
    <property type="match status" value="1"/>
</dbReference>
<dbReference type="Proteomes" id="UP000734511">
    <property type="component" value="Unassembled WGS sequence"/>
</dbReference>
<feature type="signal peptide" evidence="2">
    <location>
        <begin position="1"/>
        <end position="22"/>
    </location>
</feature>
<feature type="chain" id="PRO_5045500201" evidence="2">
    <location>
        <begin position="23"/>
        <end position="555"/>
    </location>
</feature>
<name>A0ABX0ZKW1_9ACTN</name>
<dbReference type="InterPro" id="IPR039424">
    <property type="entry name" value="SBP_5"/>
</dbReference>